<accession>A0ABU9S1P1</accession>
<keyword evidence="2" id="KW-1185">Reference proteome</keyword>
<reference evidence="1 2" key="1">
    <citation type="submission" date="2024-01" db="EMBL/GenBank/DDBJ databases">
        <title>The diversity of rhizobia nodulating Mimosa spp. in eleven states of Brazil covering several biomes is determined by host plant, location, and edaphic factors.</title>
        <authorList>
            <person name="Rouws L."/>
            <person name="Barauna A."/>
            <person name="Beukes C."/>
            <person name="De Faria S.M."/>
            <person name="Gross E."/>
            <person name="Dos Reis Junior F.B."/>
            <person name="Simon M."/>
            <person name="Maluk M."/>
            <person name="Odee D.W."/>
            <person name="Kenicer G."/>
            <person name="Young J.P.W."/>
            <person name="Reis V.M."/>
            <person name="Zilli J."/>
            <person name="James E.K."/>
        </authorList>
    </citation>
    <scope>NUCLEOTIDE SEQUENCE [LARGE SCALE GENOMIC DNA]</scope>
    <source>
        <strain evidence="1 2">JPY167</strain>
    </source>
</reference>
<dbReference type="RefSeq" id="WP_342949958.1">
    <property type="nucleotide sequence ID" value="NZ_JAYMRV010000015.1"/>
</dbReference>
<dbReference type="SUPFAM" id="SSF82714">
    <property type="entry name" value="Multidrug efflux transporter AcrB TolC docking domain, DN and DC subdomains"/>
    <property type="match status" value="1"/>
</dbReference>
<dbReference type="InterPro" id="IPR027463">
    <property type="entry name" value="AcrB_DN_DC_subdom"/>
</dbReference>
<sequence>MQNKCRADTGRPYSGRHSGIYNLTLHVPNASVTNRGALEQLTLPSTSGAKVPLGDVAKISLQMGESTITHEFGKREVTIRVDNRDRALSGYLAEA</sequence>
<protein>
    <recommendedName>
        <fullName evidence="3">PilZ domain-containing protein</fullName>
    </recommendedName>
</protein>
<dbReference type="Proteomes" id="UP001489897">
    <property type="component" value="Unassembled WGS sequence"/>
</dbReference>
<evidence type="ECO:0000313" key="1">
    <source>
        <dbReference type="EMBL" id="MEM5426252.1"/>
    </source>
</evidence>
<proteinExistence type="predicted"/>
<comment type="caution">
    <text evidence="1">The sequence shown here is derived from an EMBL/GenBank/DDBJ whole genome shotgun (WGS) entry which is preliminary data.</text>
</comment>
<evidence type="ECO:0000313" key="2">
    <source>
        <dbReference type="Proteomes" id="UP001489897"/>
    </source>
</evidence>
<gene>
    <name evidence="1" type="ORF">VSR73_35275</name>
</gene>
<evidence type="ECO:0008006" key="3">
    <source>
        <dbReference type="Google" id="ProtNLM"/>
    </source>
</evidence>
<dbReference type="EMBL" id="JAYMRV010000015">
    <property type="protein sequence ID" value="MEM5426252.1"/>
    <property type="molecule type" value="Genomic_DNA"/>
</dbReference>
<dbReference type="Gene3D" id="3.30.70.1440">
    <property type="entry name" value="Multidrug efflux transporter AcrB pore domain"/>
    <property type="match status" value="1"/>
</dbReference>
<organism evidence="1 2">
    <name type="scientific">Paraburkholderia ferrariae</name>
    <dbReference type="NCBI Taxonomy" id="386056"/>
    <lineage>
        <taxon>Bacteria</taxon>
        <taxon>Pseudomonadati</taxon>
        <taxon>Pseudomonadota</taxon>
        <taxon>Betaproteobacteria</taxon>
        <taxon>Burkholderiales</taxon>
        <taxon>Burkholderiaceae</taxon>
        <taxon>Paraburkholderia</taxon>
    </lineage>
</organism>
<dbReference type="Gene3D" id="3.30.2090.10">
    <property type="entry name" value="Multidrug efflux transporter AcrB TolC docking domain, DN and DC subdomains"/>
    <property type="match status" value="1"/>
</dbReference>
<name>A0ABU9S1P1_9BURK</name>